<evidence type="ECO:0000313" key="3">
    <source>
        <dbReference type="Proteomes" id="UP001220324"/>
    </source>
</evidence>
<dbReference type="AlphaFoldDB" id="A0AAD6CI47"/>
<protein>
    <submittedName>
        <fullName evidence="2">Uncharacterized protein</fullName>
    </submittedName>
</protein>
<proteinExistence type="predicted"/>
<comment type="caution">
    <text evidence="2">The sequence shown here is derived from an EMBL/GenBank/DDBJ whole genome shotgun (WGS) entry which is preliminary data.</text>
</comment>
<feature type="region of interest" description="Disordered" evidence="1">
    <location>
        <begin position="51"/>
        <end position="73"/>
    </location>
</feature>
<evidence type="ECO:0000256" key="1">
    <source>
        <dbReference type="SAM" id="MobiDB-lite"/>
    </source>
</evidence>
<gene>
    <name evidence="2" type="ORF">N7494_010316</name>
</gene>
<dbReference type="EMBL" id="JAQIZZ010000008">
    <property type="protein sequence ID" value="KAJ5523666.1"/>
    <property type="molecule type" value="Genomic_DNA"/>
</dbReference>
<evidence type="ECO:0000313" key="2">
    <source>
        <dbReference type="EMBL" id="KAJ5523666.1"/>
    </source>
</evidence>
<organism evidence="2 3">
    <name type="scientific">Penicillium frequentans</name>
    <dbReference type="NCBI Taxonomy" id="3151616"/>
    <lineage>
        <taxon>Eukaryota</taxon>
        <taxon>Fungi</taxon>
        <taxon>Dikarya</taxon>
        <taxon>Ascomycota</taxon>
        <taxon>Pezizomycotina</taxon>
        <taxon>Eurotiomycetes</taxon>
        <taxon>Eurotiomycetidae</taxon>
        <taxon>Eurotiales</taxon>
        <taxon>Aspergillaceae</taxon>
        <taxon>Penicillium</taxon>
    </lineage>
</organism>
<name>A0AAD6CI47_9EURO</name>
<dbReference type="Proteomes" id="UP001220324">
    <property type="component" value="Unassembled WGS sequence"/>
</dbReference>
<accession>A0AAD6CI47</accession>
<keyword evidence="3" id="KW-1185">Reference proteome</keyword>
<sequence length="73" mass="7968">MCSAKNADTRVDHIPEQAKIAPAVNADLNQKNQLQQFSIAGLPVQPTMPWAFLGTNRERPGPNTAAGDRQEQL</sequence>
<reference evidence="2 3" key="1">
    <citation type="journal article" date="2023" name="IMA Fungus">
        <title>Comparative genomic study of the Penicillium genus elucidates a diverse pangenome and 15 lateral gene transfer events.</title>
        <authorList>
            <person name="Petersen C."/>
            <person name="Sorensen T."/>
            <person name="Nielsen M.R."/>
            <person name="Sondergaard T.E."/>
            <person name="Sorensen J.L."/>
            <person name="Fitzpatrick D.A."/>
            <person name="Frisvad J.C."/>
            <person name="Nielsen K.L."/>
        </authorList>
    </citation>
    <scope>NUCLEOTIDE SEQUENCE [LARGE SCALE GENOMIC DNA]</scope>
    <source>
        <strain evidence="2 3">IBT 35679</strain>
    </source>
</reference>